<accession>A0A4Q7PEW1</accession>
<evidence type="ECO:0000313" key="2">
    <source>
        <dbReference type="EMBL" id="RZS98976.1"/>
    </source>
</evidence>
<reference evidence="2 3" key="1">
    <citation type="submission" date="2019-02" db="EMBL/GenBank/DDBJ databases">
        <title>Genomic Encyclopedia of Type Strains, Phase IV (KMG-IV): sequencing the most valuable type-strain genomes for metagenomic binning, comparative biology and taxonomic classification.</title>
        <authorList>
            <person name="Goeker M."/>
        </authorList>
    </citation>
    <scope>NUCLEOTIDE SEQUENCE [LARGE SCALE GENOMIC DNA]</scope>
    <source>
        <strain evidence="2 3">DSM 17196</strain>
    </source>
</reference>
<proteinExistence type="predicted"/>
<feature type="chain" id="PRO_5020567131" description="Lipoprotein" evidence="1">
    <location>
        <begin position="25"/>
        <end position="122"/>
    </location>
</feature>
<organism evidence="2 3">
    <name type="scientific">Aquimarina brevivitae</name>
    <dbReference type="NCBI Taxonomy" id="323412"/>
    <lineage>
        <taxon>Bacteria</taxon>
        <taxon>Pseudomonadati</taxon>
        <taxon>Bacteroidota</taxon>
        <taxon>Flavobacteriia</taxon>
        <taxon>Flavobacteriales</taxon>
        <taxon>Flavobacteriaceae</taxon>
        <taxon>Aquimarina</taxon>
    </lineage>
</organism>
<dbReference type="EMBL" id="SGXE01000001">
    <property type="protein sequence ID" value="RZS98976.1"/>
    <property type="molecule type" value="Genomic_DNA"/>
</dbReference>
<dbReference type="RefSeq" id="WP_130284845.1">
    <property type="nucleotide sequence ID" value="NZ_SGXE01000001.1"/>
</dbReference>
<feature type="signal peptide" evidence="1">
    <location>
        <begin position="1"/>
        <end position="24"/>
    </location>
</feature>
<dbReference type="AlphaFoldDB" id="A0A4Q7PEW1"/>
<gene>
    <name evidence="2" type="ORF">EV197_0178</name>
</gene>
<keyword evidence="3" id="KW-1185">Reference proteome</keyword>
<protein>
    <recommendedName>
        <fullName evidence="4">Lipoprotein</fullName>
    </recommendedName>
</protein>
<comment type="caution">
    <text evidence="2">The sequence shown here is derived from an EMBL/GenBank/DDBJ whole genome shotgun (WGS) entry which is preliminary data.</text>
</comment>
<evidence type="ECO:0000256" key="1">
    <source>
        <dbReference type="SAM" id="SignalP"/>
    </source>
</evidence>
<keyword evidence="1" id="KW-0732">Signal</keyword>
<evidence type="ECO:0008006" key="4">
    <source>
        <dbReference type="Google" id="ProtNLM"/>
    </source>
</evidence>
<dbReference type="Proteomes" id="UP000292262">
    <property type="component" value="Unassembled WGS sequence"/>
</dbReference>
<evidence type="ECO:0000313" key="3">
    <source>
        <dbReference type="Proteomes" id="UP000292262"/>
    </source>
</evidence>
<dbReference type="OrthoDB" id="1163923at2"/>
<sequence length="122" mass="13562">MMKKYVFILAAGIALASCSSKKQATASTFDPNNNPYYVKKGKSKEVTDPIIKQRIVAIIEEQLNISTSSIAISPITLTSNGYQWKFMNVKNGKSFVGSTDVKFESVTIEKINRNKDTQVTDF</sequence>
<name>A0A4Q7PEW1_9FLAO</name>
<dbReference type="PROSITE" id="PS51257">
    <property type="entry name" value="PROKAR_LIPOPROTEIN"/>
    <property type="match status" value="1"/>
</dbReference>